<evidence type="ECO:0000256" key="7">
    <source>
        <dbReference type="SAM" id="Phobius"/>
    </source>
</evidence>
<feature type="transmembrane region" description="Helical" evidence="7">
    <location>
        <begin position="150"/>
        <end position="173"/>
    </location>
</feature>
<feature type="transmembrane region" description="Helical" evidence="7">
    <location>
        <begin position="531"/>
        <end position="552"/>
    </location>
</feature>
<protein>
    <submittedName>
        <fullName evidence="8">MFS general substrate transporter</fullName>
    </submittedName>
</protein>
<sequence length="703" mass="77808">MAGENPNTSNGSQIEITQTSSCTLSCAEFRDLRRVPDDLPKRLWAVAVIAFWERFTFWGLTAPWQNFMQNPPRGAVPGVLNLGQAKATRIYCAFYIFYYMTPIFFAILSDTRLGRYTTLNISASLYTIGCAMIIGASHRSPTGSRYALPGFLISLVFIGLGGGGLHVVLPPFIADQYTETKSKVKTLKSGERVVIDRSETITYIYGLYYWVGNLGSLSWFATTFLERHYGFHAAFLLTLCSSIIFSLMLFLGKEWYIKVPHEGNILPKAAKILVCASRNGFRMAHTDPAYQLEHRGKTVSWSNELVAELCRGMKACRVLIAFVAFWICFDQMQTNLISQAATMEPYGIPNDAIPAINQVACIIFGPLIQSVLYPFLYRRKIRFQPIAKMTVGFGFVTLSMLYATMVQQHIYTSGPCYKYPRECPDAWLSMDSATENASMGNSTATKLQLSKESSSMMVQRPNHVNIWVQTPIYIFIAIGEIFALVAGLEYAYELAPQHMKVIVQAISLLVAGVGTGLSLALTAMAHDPHLVIFYASIAGTMAVTTVGFWLLFRTYDKHAPDEEGVTEVVFDKDLRDDLANAVARDTSIVCSVSETKPEEDETRSKLTTAHLGDGSKLGSPKDSRDTRTRKSIEVDREILGANTSGNTATITSAVDESIHPDIRVDNTSMHPAHPLTSATFSSGSTQEYLQGETAPALDFPLKD</sequence>
<dbReference type="InterPro" id="IPR000109">
    <property type="entry name" value="POT_fam"/>
</dbReference>
<keyword evidence="3 7" id="KW-0812">Transmembrane</keyword>
<dbReference type="Proteomes" id="UP000799428">
    <property type="component" value="Unassembled WGS sequence"/>
</dbReference>
<evidence type="ECO:0000256" key="6">
    <source>
        <dbReference type="SAM" id="MobiDB-lite"/>
    </source>
</evidence>
<dbReference type="InterPro" id="IPR036259">
    <property type="entry name" value="MFS_trans_sf"/>
</dbReference>
<name>A0A6G1KRT5_9PLEO</name>
<feature type="transmembrane region" description="Helical" evidence="7">
    <location>
        <begin position="389"/>
        <end position="411"/>
    </location>
</feature>
<feature type="transmembrane region" description="Helical" evidence="7">
    <location>
        <begin position="472"/>
        <end position="492"/>
    </location>
</feature>
<feature type="transmembrane region" description="Helical" evidence="7">
    <location>
        <begin position="43"/>
        <end position="64"/>
    </location>
</feature>
<organism evidence="8 9">
    <name type="scientific">Pleomassaria siparia CBS 279.74</name>
    <dbReference type="NCBI Taxonomy" id="1314801"/>
    <lineage>
        <taxon>Eukaryota</taxon>
        <taxon>Fungi</taxon>
        <taxon>Dikarya</taxon>
        <taxon>Ascomycota</taxon>
        <taxon>Pezizomycotina</taxon>
        <taxon>Dothideomycetes</taxon>
        <taxon>Pleosporomycetidae</taxon>
        <taxon>Pleosporales</taxon>
        <taxon>Pleomassariaceae</taxon>
        <taxon>Pleomassaria</taxon>
    </lineage>
</organism>
<dbReference type="GO" id="GO:0022857">
    <property type="term" value="F:transmembrane transporter activity"/>
    <property type="evidence" value="ECO:0007669"/>
    <property type="project" value="InterPro"/>
</dbReference>
<dbReference type="EMBL" id="MU005764">
    <property type="protein sequence ID" value="KAF2715548.1"/>
    <property type="molecule type" value="Genomic_DNA"/>
</dbReference>
<gene>
    <name evidence="8" type="ORF">K504DRAFT_497423</name>
</gene>
<feature type="transmembrane region" description="Helical" evidence="7">
    <location>
        <begin position="352"/>
        <end position="377"/>
    </location>
</feature>
<dbReference type="SUPFAM" id="SSF103473">
    <property type="entry name" value="MFS general substrate transporter"/>
    <property type="match status" value="1"/>
</dbReference>
<comment type="similarity">
    <text evidence="2">Belongs to the major facilitator superfamily. Proton-dependent oligopeptide transporter (POT/PTR) (TC 2.A.17) family.</text>
</comment>
<dbReference type="PANTHER" id="PTHR11654">
    <property type="entry name" value="OLIGOPEPTIDE TRANSPORTER-RELATED"/>
    <property type="match status" value="1"/>
</dbReference>
<keyword evidence="5 7" id="KW-0472">Membrane</keyword>
<dbReference type="OrthoDB" id="8904098at2759"/>
<dbReference type="Pfam" id="PF00854">
    <property type="entry name" value="PTR2"/>
    <property type="match status" value="1"/>
</dbReference>
<proteinExistence type="inferred from homology"/>
<dbReference type="AlphaFoldDB" id="A0A6G1KRT5"/>
<feature type="compositionally biased region" description="Polar residues" evidence="6">
    <location>
        <begin position="678"/>
        <end position="688"/>
    </location>
</feature>
<comment type="subcellular location">
    <subcellularLocation>
        <location evidence="1">Membrane</location>
        <topology evidence="1">Multi-pass membrane protein</topology>
    </subcellularLocation>
</comment>
<evidence type="ECO:0000256" key="1">
    <source>
        <dbReference type="ARBA" id="ARBA00004141"/>
    </source>
</evidence>
<feature type="region of interest" description="Disordered" evidence="6">
    <location>
        <begin position="592"/>
        <end position="650"/>
    </location>
</feature>
<accession>A0A6G1KRT5</accession>
<dbReference type="GO" id="GO:0016020">
    <property type="term" value="C:membrane"/>
    <property type="evidence" value="ECO:0007669"/>
    <property type="project" value="UniProtKB-SubCell"/>
</dbReference>
<dbReference type="Gene3D" id="1.20.1250.20">
    <property type="entry name" value="MFS general substrate transporter like domains"/>
    <property type="match status" value="1"/>
</dbReference>
<evidence type="ECO:0000256" key="2">
    <source>
        <dbReference type="ARBA" id="ARBA00005982"/>
    </source>
</evidence>
<feature type="transmembrane region" description="Helical" evidence="7">
    <location>
        <begin position="315"/>
        <end position="332"/>
    </location>
</feature>
<feature type="transmembrane region" description="Helical" evidence="7">
    <location>
        <begin position="88"/>
        <end position="107"/>
    </location>
</feature>
<feature type="transmembrane region" description="Helical" evidence="7">
    <location>
        <begin position="501"/>
        <end position="525"/>
    </location>
</feature>
<keyword evidence="4 7" id="KW-1133">Transmembrane helix</keyword>
<feature type="compositionally biased region" description="Polar residues" evidence="6">
    <location>
        <begin position="641"/>
        <end position="650"/>
    </location>
</feature>
<evidence type="ECO:0000256" key="5">
    <source>
        <dbReference type="ARBA" id="ARBA00023136"/>
    </source>
</evidence>
<evidence type="ECO:0000256" key="3">
    <source>
        <dbReference type="ARBA" id="ARBA00022692"/>
    </source>
</evidence>
<keyword evidence="9" id="KW-1185">Reference proteome</keyword>
<evidence type="ECO:0000313" key="8">
    <source>
        <dbReference type="EMBL" id="KAF2715548.1"/>
    </source>
</evidence>
<reference evidence="8" key="1">
    <citation type="journal article" date="2020" name="Stud. Mycol.">
        <title>101 Dothideomycetes genomes: a test case for predicting lifestyles and emergence of pathogens.</title>
        <authorList>
            <person name="Haridas S."/>
            <person name="Albert R."/>
            <person name="Binder M."/>
            <person name="Bloem J."/>
            <person name="Labutti K."/>
            <person name="Salamov A."/>
            <person name="Andreopoulos B."/>
            <person name="Baker S."/>
            <person name="Barry K."/>
            <person name="Bills G."/>
            <person name="Bluhm B."/>
            <person name="Cannon C."/>
            <person name="Castanera R."/>
            <person name="Culley D."/>
            <person name="Daum C."/>
            <person name="Ezra D."/>
            <person name="Gonzalez J."/>
            <person name="Henrissat B."/>
            <person name="Kuo A."/>
            <person name="Liang C."/>
            <person name="Lipzen A."/>
            <person name="Lutzoni F."/>
            <person name="Magnuson J."/>
            <person name="Mondo S."/>
            <person name="Nolan M."/>
            <person name="Ohm R."/>
            <person name="Pangilinan J."/>
            <person name="Park H.-J."/>
            <person name="Ramirez L."/>
            <person name="Alfaro M."/>
            <person name="Sun H."/>
            <person name="Tritt A."/>
            <person name="Yoshinaga Y."/>
            <person name="Zwiers L.-H."/>
            <person name="Turgeon B."/>
            <person name="Goodwin S."/>
            <person name="Spatafora J."/>
            <person name="Crous P."/>
            <person name="Grigoriev I."/>
        </authorList>
    </citation>
    <scope>NUCLEOTIDE SEQUENCE</scope>
    <source>
        <strain evidence="8">CBS 279.74</strain>
    </source>
</reference>
<feature type="transmembrane region" description="Helical" evidence="7">
    <location>
        <begin position="231"/>
        <end position="251"/>
    </location>
</feature>
<feature type="region of interest" description="Disordered" evidence="6">
    <location>
        <begin position="678"/>
        <end position="703"/>
    </location>
</feature>
<feature type="transmembrane region" description="Helical" evidence="7">
    <location>
        <begin position="119"/>
        <end position="138"/>
    </location>
</feature>
<feature type="compositionally biased region" description="Basic and acidic residues" evidence="6">
    <location>
        <begin position="619"/>
        <end position="638"/>
    </location>
</feature>
<evidence type="ECO:0000256" key="4">
    <source>
        <dbReference type="ARBA" id="ARBA00022989"/>
    </source>
</evidence>
<evidence type="ECO:0000313" key="9">
    <source>
        <dbReference type="Proteomes" id="UP000799428"/>
    </source>
</evidence>